<proteinExistence type="predicted"/>
<evidence type="ECO:0000313" key="2">
    <source>
        <dbReference type="Proteomes" id="UP000887540"/>
    </source>
</evidence>
<keyword evidence="2" id="KW-1185">Reference proteome</keyword>
<reference evidence="3" key="1">
    <citation type="submission" date="2022-11" db="UniProtKB">
        <authorList>
            <consortium name="WormBaseParasite"/>
        </authorList>
    </citation>
    <scope>IDENTIFICATION</scope>
</reference>
<organism evidence="2 3">
    <name type="scientific">Acrobeloides nanus</name>
    <dbReference type="NCBI Taxonomy" id="290746"/>
    <lineage>
        <taxon>Eukaryota</taxon>
        <taxon>Metazoa</taxon>
        <taxon>Ecdysozoa</taxon>
        <taxon>Nematoda</taxon>
        <taxon>Chromadorea</taxon>
        <taxon>Rhabditida</taxon>
        <taxon>Tylenchina</taxon>
        <taxon>Cephalobomorpha</taxon>
        <taxon>Cephaloboidea</taxon>
        <taxon>Cephalobidae</taxon>
        <taxon>Acrobeloides</taxon>
    </lineage>
</organism>
<sequence>MSKNSSSNIKNNENGRNKKLIVQNIINLTAAIIILVPFGLYSLSACRVYSEQLKFRGYLATEYWNRRFLTKNAFFIFQSLSKKSTIRIVGHALEE</sequence>
<name>A0A914DS85_9BILA</name>
<keyword evidence="1" id="KW-0812">Transmembrane</keyword>
<evidence type="ECO:0000313" key="3">
    <source>
        <dbReference type="WBParaSite" id="ACRNAN_scaffold3449.g22856.t1"/>
    </source>
</evidence>
<accession>A0A914DS85</accession>
<evidence type="ECO:0000256" key="1">
    <source>
        <dbReference type="SAM" id="Phobius"/>
    </source>
</evidence>
<dbReference type="Proteomes" id="UP000887540">
    <property type="component" value="Unplaced"/>
</dbReference>
<dbReference type="AlphaFoldDB" id="A0A914DS85"/>
<feature type="transmembrane region" description="Helical" evidence="1">
    <location>
        <begin position="21"/>
        <end position="43"/>
    </location>
</feature>
<dbReference type="WBParaSite" id="ACRNAN_scaffold3449.g22856.t1">
    <property type="protein sequence ID" value="ACRNAN_scaffold3449.g22856.t1"/>
    <property type="gene ID" value="ACRNAN_scaffold3449.g22856"/>
</dbReference>
<protein>
    <submittedName>
        <fullName evidence="3">Uncharacterized protein</fullName>
    </submittedName>
</protein>
<keyword evidence="1" id="KW-1133">Transmembrane helix</keyword>
<keyword evidence="1" id="KW-0472">Membrane</keyword>